<evidence type="ECO:0008006" key="6">
    <source>
        <dbReference type="Google" id="ProtNLM"/>
    </source>
</evidence>
<comment type="similarity">
    <text evidence="1">Belongs to the NAD(P)-dependent epimerase/dehydratase family. SDR39U1 subfamily.</text>
</comment>
<gene>
    <name evidence="4" type="ORF">SAMN05443637_104165</name>
</gene>
<name>A0A1M6R3Q0_PSETH</name>
<feature type="domain" description="NAD-dependent epimerase/dehydratase" evidence="2">
    <location>
        <begin position="3"/>
        <end position="217"/>
    </location>
</feature>
<dbReference type="Pfam" id="PF08338">
    <property type="entry name" value="DUF1731"/>
    <property type="match status" value="1"/>
</dbReference>
<evidence type="ECO:0000313" key="4">
    <source>
        <dbReference type="EMBL" id="SHK27046.1"/>
    </source>
</evidence>
<dbReference type="AlphaFoldDB" id="A0A1M6R3Q0"/>
<accession>A0A1M6R3Q0</accession>
<dbReference type="InterPro" id="IPR001509">
    <property type="entry name" value="Epimerase_deHydtase"/>
</dbReference>
<dbReference type="InterPro" id="IPR036291">
    <property type="entry name" value="NAD(P)-bd_dom_sf"/>
</dbReference>
<evidence type="ECO:0000313" key="5">
    <source>
        <dbReference type="Proteomes" id="UP000184363"/>
    </source>
</evidence>
<dbReference type="NCBIfam" id="TIGR01777">
    <property type="entry name" value="yfcH"/>
    <property type="match status" value="1"/>
</dbReference>
<dbReference type="OrthoDB" id="9801773at2"/>
<sequence>MRVVVAGSSGLIGTAVVAHLRSAGHEVLRLVRRTPAAPDERSWDPPAGRIDEGTFDGVGAVLGLGGAGIGDRPWSGARKQVLRDSRIGATEVLAAAVAEHRVPTFVSASAVGFYGDAGPDEIDESAPQGSGFLAELVRDWEAATRAAADAGARVVTLRTGLVLSRRGGLMGRLRPLFRLALGGWIGSGQQYWPWVSLDDVVGATRFVVEHDEISGPVNVTGPTPVTNAEFTRALAAALHRPAPVPVPEALVRLLPGGMGEEMLLHSQRAVPAKLLAAGYEFRHRTLDDALAAAVGG</sequence>
<dbReference type="Proteomes" id="UP000184363">
    <property type="component" value="Unassembled WGS sequence"/>
</dbReference>
<dbReference type="STRING" id="1848.SAMN05443637_104165"/>
<evidence type="ECO:0000259" key="3">
    <source>
        <dbReference type="Pfam" id="PF08338"/>
    </source>
</evidence>
<proteinExistence type="inferred from homology"/>
<dbReference type="InterPro" id="IPR013549">
    <property type="entry name" value="DUF1731"/>
</dbReference>
<protein>
    <recommendedName>
        <fullName evidence="6">TIGR01777 family protein</fullName>
    </recommendedName>
</protein>
<keyword evidence="5" id="KW-1185">Reference proteome</keyword>
<dbReference type="PANTHER" id="PTHR11092">
    <property type="entry name" value="SUGAR NUCLEOTIDE EPIMERASE RELATED"/>
    <property type="match status" value="1"/>
</dbReference>
<dbReference type="EMBL" id="FRAP01000004">
    <property type="protein sequence ID" value="SHK27046.1"/>
    <property type="molecule type" value="Genomic_DNA"/>
</dbReference>
<dbReference type="SUPFAM" id="SSF51735">
    <property type="entry name" value="NAD(P)-binding Rossmann-fold domains"/>
    <property type="match status" value="1"/>
</dbReference>
<dbReference type="InterPro" id="IPR010099">
    <property type="entry name" value="SDR39U1"/>
</dbReference>
<dbReference type="PANTHER" id="PTHR11092:SF0">
    <property type="entry name" value="EPIMERASE FAMILY PROTEIN SDR39U1"/>
    <property type="match status" value="1"/>
</dbReference>
<feature type="domain" description="DUF1731" evidence="3">
    <location>
        <begin position="246"/>
        <end position="292"/>
    </location>
</feature>
<evidence type="ECO:0000259" key="2">
    <source>
        <dbReference type="Pfam" id="PF01370"/>
    </source>
</evidence>
<dbReference type="RefSeq" id="WP_073456120.1">
    <property type="nucleotide sequence ID" value="NZ_CALGVN010000052.1"/>
</dbReference>
<reference evidence="4 5" key="1">
    <citation type="submission" date="2016-11" db="EMBL/GenBank/DDBJ databases">
        <authorList>
            <person name="Jaros S."/>
            <person name="Januszkiewicz K."/>
            <person name="Wedrychowicz H."/>
        </authorList>
    </citation>
    <scope>NUCLEOTIDE SEQUENCE [LARGE SCALE GENOMIC DNA]</scope>
    <source>
        <strain evidence="4 5">DSM 43832</strain>
    </source>
</reference>
<dbReference type="Pfam" id="PF01370">
    <property type="entry name" value="Epimerase"/>
    <property type="match status" value="1"/>
</dbReference>
<organism evidence="4 5">
    <name type="scientific">Pseudonocardia thermophila</name>
    <dbReference type="NCBI Taxonomy" id="1848"/>
    <lineage>
        <taxon>Bacteria</taxon>
        <taxon>Bacillati</taxon>
        <taxon>Actinomycetota</taxon>
        <taxon>Actinomycetes</taxon>
        <taxon>Pseudonocardiales</taxon>
        <taxon>Pseudonocardiaceae</taxon>
        <taxon>Pseudonocardia</taxon>
    </lineage>
</organism>
<evidence type="ECO:0000256" key="1">
    <source>
        <dbReference type="ARBA" id="ARBA00009353"/>
    </source>
</evidence>
<dbReference type="Gene3D" id="3.40.50.720">
    <property type="entry name" value="NAD(P)-binding Rossmann-like Domain"/>
    <property type="match status" value="1"/>
</dbReference>